<accession>A0ACB7T8F1</accession>
<name>A0ACB7T8F1_HYAAI</name>
<evidence type="ECO:0000313" key="1">
    <source>
        <dbReference type="EMBL" id="KAH6943348.1"/>
    </source>
</evidence>
<reference evidence="1" key="1">
    <citation type="submission" date="2020-05" db="EMBL/GenBank/DDBJ databases">
        <title>Large-scale comparative analyses of tick genomes elucidate their genetic diversity and vector capacities.</title>
        <authorList>
            <person name="Jia N."/>
            <person name="Wang J."/>
            <person name="Shi W."/>
            <person name="Du L."/>
            <person name="Sun Y."/>
            <person name="Zhan W."/>
            <person name="Jiang J."/>
            <person name="Wang Q."/>
            <person name="Zhang B."/>
            <person name="Ji P."/>
            <person name="Sakyi L.B."/>
            <person name="Cui X."/>
            <person name="Yuan T."/>
            <person name="Jiang B."/>
            <person name="Yang W."/>
            <person name="Lam T.T.-Y."/>
            <person name="Chang Q."/>
            <person name="Ding S."/>
            <person name="Wang X."/>
            <person name="Zhu J."/>
            <person name="Ruan X."/>
            <person name="Zhao L."/>
            <person name="Wei J."/>
            <person name="Que T."/>
            <person name="Du C."/>
            <person name="Cheng J."/>
            <person name="Dai P."/>
            <person name="Han X."/>
            <person name="Huang E."/>
            <person name="Gao Y."/>
            <person name="Liu J."/>
            <person name="Shao H."/>
            <person name="Ye R."/>
            <person name="Li L."/>
            <person name="Wei W."/>
            <person name="Wang X."/>
            <person name="Wang C."/>
            <person name="Yang T."/>
            <person name="Huo Q."/>
            <person name="Li W."/>
            <person name="Guo W."/>
            <person name="Chen H."/>
            <person name="Zhou L."/>
            <person name="Ni X."/>
            <person name="Tian J."/>
            <person name="Zhou Y."/>
            <person name="Sheng Y."/>
            <person name="Liu T."/>
            <person name="Pan Y."/>
            <person name="Xia L."/>
            <person name="Li J."/>
            <person name="Zhao F."/>
            <person name="Cao W."/>
        </authorList>
    </citation>
    <scope>NUCLEOTIDE SEQUENCE</scope>
    <source>
        <strain evidence="1">Hyas-2018</strain>
    </source>
</reference>
<dbReference type="EMBL" id="CM023490">
    <property type="protein sequence ID" value="KAH6943348.1"/>
    <property type="molecule type" value="Genomic_DNA"/>
</dbReference>
<evidence type="ECO:0000313" key="2">
    <source>
        <dbReference type="Proteomes" id="UP000821845"/>
    </source>
</evidence>
<proteinExistence type="predicted"/>
<keyword evidence="2" id="KW-1185">Reference proteome</keyword>
<dbReference type="Proteomes" id="UP000821845">
    <property type="component" value="Chromosome 10"/>
</dbReference>
<organism evidence="1 2">
    <name type="scientific">Hyalomma asiaticum</name>
    <name type="common">Tick</name>
    <dbReference type="NCBI Taxonomy" id="266040"/>
    <lineage>
        <taxon>Eukaryota</taxon>
        <taxon>Metazoa</taxon>
        <taxon>Ecdysozoa</taxon>
        <taxon>Arthropoda</taxon>
        <taxon>Chelicerata</taxon>
        <taxon>Arachnida</taxon>
        <taxon>Acari</taxon>
        <taxon>Parasitiformes</taxon>
        <taxon>Ixodida</taxon>
        <taxon>Ixodoidea</taxon>
        <taxon>Ixodidae</taxon>
        <taxon>Hyalomminae</taxon>
        <taxon>Hyalomma</taxon>
    </lineage>
</organism>
<protein>
    <submittedName>
        <fullName evidence="1">Uncharacterized protein</fullName>
    </submittedName>
</protein>
<sequence>MHERPRRTRQPLLLLVAEKKAKRGAVLQLVCEANPRPHQAIQAETSDECGGPAFVSPALGQLCANPIKDRHRNGKGWREETGGPTTPPSAEGETQLAIMETKADRRNGSLQRTFPGANIMDTTKYVCILFQSTKD</sequence>
<gene>
    <name evidence="1" type="ORF">HPB50_020218</name>
</gene>
<comment type="caution">
    <text evidence="1">The sequence shown here is derived from an EMBL/GenBank/DDBJ whole genome shotgun (WGS) entry which is preliminary data.</text>
</comment>